<keyword evidence="6 12" id="KW-0812">Transmembrane</keyword>
<dbReference type="GO" id="GO:0015386">
    <property type="term" value="F:potassium:proton antiporter activity"/>
    <property type="evidence" value="ECO:0007669"/>
    <property type="project" value="TreeGrafter"/>
</dbReference>
<feature type="transmembrane region" description="Helical" evidence="12">
    <location>
        <begin position="31"/>
        <end position="51"/>
    </location>
</feature>
<evidence type="ECO:0000256" key="2">
    <source>
        <dbReference type="ARBA" id="ARBA00007367"/>
    </source>
</evidence>
<keyword evidence="9" id="KW-0406">Ion transport</keyword>
<keyword evidence="8" id="KW-0915">Sodium</keyword>
<name>A0A927D4Y0_9RHOB</name>
<evidence type="ECO:0000256" key="8">
    <source>
        <dbReference type="ARBA" id="ARBA00023053"/>
    </source>
</evidence>
<dbReference type="GO" id="GO:0051453">
    <property type="term" value="P:regulation of intracellular pH"/>
    <property type="evidence" value="ECO:0007669"/>
    <property type="project" value="TreeGrafter"/>
</dbReference>
<dbReference type="Proteomes" id="UP000635142">
    <property type="component" value="Unassembled WGS sequence"/>
</dbReference>
<keyword evidence="4" id="KW-0050">Antiport</keyword>
<dbReference type="PANTHER" id="PTHR10110:SF195">
    <property type="entry name" value="NA(+)_H(+) ANTIPORTER NHAS2"/>
    <property type="match status" value="1"/>
</dbReference>
<sequence>MNFLQITSLLIVLAGGFGAINYLFLKLPSAIGILVVSLVASFGLLALDLIWPGLAIADTVRGIVLGIDFSEALLEGMLGLLLFAGALHVKLRDLRREWIVVFLMATLGIALSTMIVGLAFSWLTGMPLLLALVFGALISPTDPVAVLGVLREADLPKSLETKIAGESLFNDGVGYVVFLVLVGLAFPGDAHHGEADSPLVGAATLFVQEAVGGAVLGLVLGWLTFRVMRRIDDYSLEVLLTLGLAFGGYELAVWLHVSAPIMAVCAGLLIGDVGTAQGMTEETRRYVDAFWKLIDEILNAVLFLLIGFEVFAIAFEGDLLLTGLATIVIALVARFAAVAIPIIMLRPFRTFNDGVTRIMTWGGLKGGISVALALSLPEGEFKPLILTCTYIVVVFSIIVQGLTVGRLANRVGRAPDLM</sequence>
<evidence type="ECO:0000313" key="15">
    <source>
        <dbReference type="Proteomes" id="UP000635142"/>
    </source>
</evidence>
<gene>
    <name evidence="14" type="ORF">H9Q16_05215</name>
</gene>
<accession>A0A927D4Y0</accession>
<organism evidence="14 15">
    <name type="scientific">Sulfitobacter aestuariivivens</name>
    <dbReference type="NCBI Taxonomy" id="2766981"/>
    <lineage>
        <taxon>Bacteria</taxon>
        <taxon>Pseudomonadati</taxon>
        <taxon>Pseudomonadota</taxon>
        <taxon>Alphaproteobacteria</taxon>
        <taxon>Rhodobacterales</taxon>
        <taxon>Roseobacteraceae</taxon>
        <taxon>Sulfitobacter</taxon>
    </lineage>
</organism>
<evidence type="ECO:0000256" key="12">
    <source>
        <dbReference type="SAM" id="Phobius"/>
    </source>
</evidence>
<dbReference type="GO" id="GO:0015385">
    <property type="term" value="F:sodium:proton antiporter activity"/>
    <property type="evidence" value="ECO:0007669"/>
    <property type="project" value="InterPro"/>
</dbReference>
<comment type="caution">
    <text evidence="14">The sequence shown here is derived from an EMBL/GenBank/DDBJ whole genome shotgun (WGS) entry which is preliminary data.</text>
</comment>
<comment type="similarity">
    <text evidence="2">Belongs to the monovalent cation:proton antiporter 1 (CPA1) transporter (TC 2.A.36) family.</text>
</comment>
<dbReference type="InterPro" id="IPR018422">
    <property type="entry name" value="Cation/H_exchanger_CPA1"/>
</dbReference>
<dbReference type="EMBL" id="JACTAG010000001">
    <property type="protein sequence ID" value="MBD3663312.1"/>
    <property type="molecule type" value="Genomic_DNA"/>
</dbReference>
<keyword evidence="10 12" id="KW-0472">Membrane</keyword>
<evidence type="ECO:0000256" key="1">
    <source>
        <dbReference type="ARBA" id="ARBA00004651"/>
    </source>
</evidence>
<feature type="transmembrane region" description="Helical" evidence="12">
    <location>
        <begin position="63"/>
        <end position="87"/>
    </location>
</feature>
<feature type="transmembrane region" description="Helical" evidence="12">
    <location>
        <begin position="168"/>
        <end position="187"/>
    </location>
</feature>
<evidence type="ECO:0000313" key="14">
    <source>
        <dbReference type="EMBL" id="MBD3663312.1"/>
    </source>
</evidence>
<evidence type="ECO:0000256" key="9">
    <source>
        <dbReference type="ARBA" id="ARBA00023065"/>
    </source>
</evidence>
<feature type="transmembrane region" description="Helical" evidence="12">
    <location>
        <begin position="128"/>
        <end position="147"/>
    </location>
</feature>
<feature type="transmembrane region" description="Helical" evidence="12">
    <location>
        <begin position="297"/>
        <end position="315"/>
    </location>
</feature>
<keyword evidence="3" id="KW-0813">Transport</keyword>
<dbReference type="GO" id="GO:0005886">
    <property type="term" value="C:plasma membrane"/>
    <property type="evidence" value="ECO:0007669"/>
    <property type="project" value="UniProtKB-SubCell"/>
</dbReference>
<evidence type="ECO:0000256" key="5">
    <source>
        <dbReference type="ARBA" id="ARBA00022475"/>
    </source>
</evidence>
<feature type="transmembrane region" description="Helical" evidence="12">
    <location>
        <begin position="321"/>
        <end position="346"/>
    </location>
</feature>
<feature type="transmembrane region" description="Helical" evidence="12">
    <location>
        <begin position="358"/>
        <end position="377"/>
    </location>
</feature>
<dbReference type="AlphaFoldDB" id="A0A927D4Y0"/>
<evidence type="ECO:0000256" key="7">
    <source>
        <dbReference type="ARBA" id="ARBA00022989"/>
    </source>
</evidence>
<feature type="transmembrane region" description="Helical" evidence="12">
    <location>
        <begin position="234"/>
        <end position="251"/>
    </location>
</feature>
<evidence type="ECO:0000256" key="10">
    <source>
        <dbReference type="ARBA" id="ARBA00023136"/>
    </source>
</evidence>
<keyword evidence="15" id="KW-1185">Reference proteome</keyword>
<evidence type="ECO:0000256" key="4">
    <source>
        <dbReference type="ARBA" id="ARBA00022449"/>
    </source>
</evidence>
<feature type="transmembrane region" description="Helical" evidence="12">
    <location>
        <begin position="6"/>
        <end position="24"/>
    </location>
</feature>
<keyword evidence="7 12" id="KW-1133">Transmembrane helix</keyword>
<dbReference type="GO" id="GO:0098719">
    <property type="term" value="P:sodium ion import across plasma membrane"/>
    <property type="evidence" value="ECO:0007669"/>
    <property type="project" value="TreeGrafter"/>
</dbReference>
<feature type="transmembrane region" description="Helical" evidence="12">
    <location>
        <begin position="99"/>
        <end position="122"/>
    </location>
</feature>
<proteinExistence type="inferred from homology"/>
<feature type="transmembrane region" description="Helical" evidence="12">
    <location>
        <begin position="199"/>
        <end position="222"/>
    </location>
</feature>
<feature type="transmembrane region" description="Helical" evidence="12">
    <location>
        <begin position="383"/>
        <end position="408"/>
    </location>
</feature>
<keyword evidence="11" id="KW-0739">Sodium transport</keyword>
<evidence type="ECO:0000256" key="6">
    <source>
        <dbReference type="ARBA" id="ARBA00022692"/>
    </source>
</evidence>
<dbReference type="InterPro" id="IPR038770">
    <property type="entry name" value="Na+/solute_symporter_sf"/>
</dbReference>
<protein>
    <submittedName>
        <fullName evidence="14">Sodium:proton antiporter</fullName>
    </submittedName>
</protein>
<dbReference type="RefSeq" id="WP_191074283.1">
    <property type="nucleotide sequence ID" value="NZ_JACTAG010000001.1"/>
</dbReference>
<evidence type="ECO:0000256" key="11">
    <source>
        <dbReference type="ARBA" id="ARBA00023201"/>
    </source>
</evidence>
<dbReference type="InterPro" id="IPR006153">
    <property type="entry name" value="Cation/H_exchanger_TM"/>
</dbReference>
<reference evidence="14" key="1">
    <citation type="submission" date="2020-08" db="EMBL/GenBank/DDBJ databases">
        <title>Sulfitobacter aestuariivivens sp. nov., isolated from a tidal flat.</title>
        <authorList>
            <person name="Park S."/>
            <person name="Yoon J.-H."/>
        </authorList>
    </citation>
    <scope>NUCLEOTIDE SEQUENCE</scope>
    <source>
        <strain evidence="14">TSTF-M16</strain>
    </source>
</reference>
<comment type="subcellular location">
    <subcellularLocation>
        <location evidence="1">Cell membrane</location>
        <topology evidence="1">Multi-pass membrane protein</topology>
    </subcellularLocation>
</comment>
<dbReference type="PANTHER" id="PTHR10110">
    <property type="entry name" value="SODIUM/HYDROGEN EXCHANGER"/>
    <property type="match status" value="1"/>
</dbReference>
<dbReference type="Gene3D" id="1.20.1530.20">
    <property type="match status" value="1"/>
</dbReference>
<evidence type="ECO:0000256" key="3">
    <source>
        <dbReference type="ARBA" id="ARBA00022448"/>
    </source>
</evidence>
<dbReference type="Pfam" id="PF00999">
    <property type="entry name" value="Na_H_Exchanger"/>
    <property type="match status" value="1"/>
</dbReference>
<keyword evidence="5" id="KW-1003">Cell membrane</keyword>
<feature type="transmembrane region" description="Helical" evidence="12">
    <location>
        <begin position="257"/>
        <end position="276"/>
    </location>
</feature>
<feature type="domain" description="Cation/H+ exchanger transmembrane" evidence="13">
    <location>
        <begin position="17"/>
        <end position="408"/>
    </location>
</feature>
<evidence type="ECO:0000259" key="13">
    <source>
        <dbReference type="Pfam" id="PF00999"/>
    </source>
</evidence>